<dbReference type="InterPro" id="IPR001958">
    <property type="entry name" value="Tet-R_TetA/multi-R_MdtG-like"/>
</dbReference>
<feature type="transmembrane region" description="Helical" evidence="6">
    <location>
        <begin position="112"/>
        <end position="132"/>
    </location>
</feature>
<name>A0A1R2BM35_9CILI</name>
<feature type="transmembrane region" description="Helical" evidence="6">
    <location>
        <begin position="234"/>
        <end position="259"/>
    </location>
</feature>
<dbReference type="InterPro" id="IPR020846">
    <property type="entry name" value="MFS_dom"/>
</dbReference>
<dbReference type="GO" id="GO:0022857">
    <property type="term" value="F:transmembrane transporter activity"/>
    <property type="evidence" value="ECO:0007669"/>
    <property type="project" value="InterPro"/>
</dbReference>
<evidence type="ECO:0000256" key="1">
    <source>
        <dbReference type="ARBA" id="ARBA00004141"/>
    </source>
</evidence>
<evidence type="ECO:0000256" key="4">
    <source>
        <dbReference type="ARBA" id="ARBA00022989"/>
    </source>
</evidence>
<feature type="transmembrane region" description="Helical" evidence="6">
    <location>
        <begin position="187"/>
        <end position="205"/>
    </location>
</feature>
<dbReference type="GO" id="GO:0016020">
    <property type="term" value="C:membrane"/>
    <property type="evidence" value="ECO:0007669"/>
    <property type="project" value="UniProtKB-SubCell"/>
</dbReference>
<dbReference type="Pfam" id="PF07690">
    <property type="entry name" value="MFS_1"/>
    <property type="match status" value="1"/>
</dbReference>
<feature type="transmembrane region" description="Helical" evidence="6">
    <location>
        <begin position="271"/>
        <end position="295"/>
    </location>
</feature>
<feature type="transmembrane region" description="Helical" evidence="6">
    <location>
        <begin position="87"/>
        <end position="106"/>
    </location>
</feature>
<evidence type="ECO:0000313" key="8">
    <source>
        <dbReference type="EMBL" id="OMJ77780.1"/>
    </source>
</evidence>
<comment type="subcellular location">
    <subcellularLocation>
        <location evidence="1">Membrane</location>
        <topology evidence="1">Multi-pass membrane protein</topology>
    </subcellularLocation>
</comment>
<dbReference type="Gene3D" id="1.20.1250.20">
    <property type="entry name" value="MFS general substrate transporter like domains"/>
    <property type="match status" value="1"/>
</dbReference>
<feature type="transmembrane region" description="Helical" evidence="6">
    <location>
        <begin position="53"/>
        <end position="75"/>
    </location>
</feature>
<evidence type="ECO:0000256" key="2">
    <source>
        <dbReference type="ARBA" id="ARBA00022448"/>
    </source>
</evidence>
<evidence type="ECO:0000313" key="9">
    <source>
        <dbReference type="Proteomes" id="UP000187209"/>
    </source>
</evidence>
<evidence type="ECO:0000256" key="3">
    <source>
        <dbReference type="ARBA" id="ARBA00022692"/>
    </source>
</evidence>
<accession>A0A1R2BM35</accession>
<dbReference type="OrthoDB" id="423452at2759"/>
<feature type="transmembrane region" description="Helical" evidence="6">
    <location>
        <begin position="302"/>
        <end position="326"/>
    </location>
</feature>
<dbReference type="PRINTS" id="PR01035">
    <property type="entry name" value="TCRTETA"/>
</dbReference>
<dbReference type="EMBL" id="MPUH01000556">
    <property type="protein sequence ID" value="OMJ77780.1"/>
    <property type="molecule type" value="Genomic_DNA"/>
</dbReference>
<dbReference type="AlphaFoldDB" id="A0A1R2BM35"/>
<evidence type="ECO:0000259" key="7">
    <source>
        <dbReference type="PROSITE" id="PS50850"/>
    </source>
</evidence>
<organism evidence="8 9">
    <name type="scientific">Stentor coeruleus</name>
    <dbReference type="NCBI Taxonomy" id="5963"/>
    <lineage>
        <taxon>Eukaryota</taxon>
        <taxon>Sar</taxon>
        <taxon>Alveolata</taxon>
        <taxon>Ciliophora</taxon>
        <taxon>Postciliodesmatophora</taxon>
        <taxon>Heterotrichea</taxon>
        <taxon>Heterotrichida</taxon>
        <taxon>Stentoridae</taxon>
        <taxon>Stentor</taxon>
    </lineage>
</organism>
<sequence length="453" mass="49954">MKENPLPISLRLTVFLLFTTQNIGNTMIPVFIGYMIYSFFEGKVDHNDIDIEVAYYTGLIEANYKVMSCIGSFLWGYVSDKISRKSTLLLVLTGNIMSYLFLGLSVNYSMAFSARAMAGLCAGIVPITKAIMKDMTDKTNYPKLFSYCGMGTGFGSLLGPLIGGLLSNPCLIYPSKFTCSALSLFPYLLPALSYILSVFICMMLVKISITQVKVQNESTQRFEVLKKLIINKNYFLSVCCYGFIAAAQLGFRILLALWIKTPQELGGIGWTTALTLGLIQGIGSFIIIGFCYIAVPCLSIKLGNLISCAVLSILLCILVFLCPFIRDFDNVLLFVFMTLIYGLVMAFFTSYISLISIEISNCVSPSIVGAAHGLSQGAVALFSAAASATIGGIYGWTLTINRDFPFNCHFTFIVICLILLACTFTTLWPRILKEELSTNIIEMQEVIEEENEL</sequence>
<keyword evidence="2" id="KW-0813">Transport</keyword>
<keyword evidence="3 6" id="KW-0812">Transmembrane</keyword>
<gene>
    <name evidence="8" type="ORF">SteCoe_22529</name>
</gene>
<feature type="transmembrane region" description="Helical" evidence="6">
    <location>
        <begin position="332"/>
        <end position="357"/>
    </location>
</feature>
<feature type="transmembrane region" description="Helical" evidence="6">
    <location>
        <begin position="12"/>
        <end position="37"/>
    </location>
</feature>
<reference evidence="8 9" key="1">
    <citation type="submission" date="2016-11" db="EMBL/GenBank/DDBJ databases">
        <title>The macronuclear genome of Stentor coeruleus: a giant cell with tiny introns.</title>
        <authorList>
            <person name="Slabodnick M."/>
            <person name="Ruby J.G."/>
            <person name="Reiff S.B."/>
            <person name="Swart E.C."/>
            <person name="Gosai S."/>
            <person name="Prabakaran S."/>
            <person name="Witkowska E."/>
            <person name="Larue G.E."/>
            <person name="Fisher S."/>
            <person name="Freeman R.M."/>
            <person name="Gunawardena J."/>
            <person name="Chu W."/>
            <person name="Stover N.A."/>
            <person name="Gregory B.D."/>
            <person name="Nowacki M."/>
            <person name="Derisi J."/>
            <person name="Roy S.W."/>
            <person name="Marshall W.F."/>
            <person name="Sood P."/>
        </authorList>
    </citation>
    <scope>NUCLEOTIDE SEQUENCE [LARGE SCALE GENOMIC DNA]</scope>
    <source>
        <strain evidence="8">WM001</strain>
    </source>
</reference>
<protein>
    <recommendedName>
        <fullName evidence="7">Major facilitator superfamily (MFS) profile domain-containing protein</fullName>
    </recommendedName>
</protein>
<keyword evidence="4 6" id="KW-1133">Transmembrane helix</keyword>
<proteinExistence type="predicted"/>
<evidence type="ECO:0000256" key="5">
    <source>
        <dbReference type="ARBA" id="ARBA00023136"/>
    </source>
</evidence>
<feature type="transmembrane region" description="Helical" evidence="6">
    <location>
        <begin position="409"/>
        <end position="428"/>
    </location>
</feature>
<dbReference type="SUPFAM" id="SSF103473">
    <property type="entry name" value="MFS general substrate transporter"/>
    <property type="match status" value="1"/>
</dbReference>
<feature type="transmembrane region" description="Helical" evidence="6">
    <location>
        <begin position="144"/>
        <end position="167"/>
    </location>
</feature>
<feature type="transmembrane region" description="Helical" evidence="6">
    <location>
        <begin position="378"/>
        <end position="397"/>
    </location>
</feature>
<comment type="caution">
    <text evidence="8">The sequence shown here is derived from an EMBL/GenBank/DDBJ whole genome shotgun (WGS) entry which is preliminary data.</text>
</comment>
<dbReference type="PANTHER" id="PTHR23504">
    <property type="entry name" value="MAJOR FACILITATOR SUPERFAMILY DOMAIN-CONTAINING PROTEIN 10"/>
    <property type="match status" value="1"/>
</dbReference>
<dbReference type="PANTHER" id="PTHR23504:SF15">
    <property type="entry name" value="MAJOR FACILITATOR SUPERFAMILY (MFS) PROFILE DOMAIN-CONTAINING PROTEIN"/>
    <property type="match status" value="1"/>
</dbReference>
<feature type="domain" description="Major facilitator superfamily (MFS) profile" evidence="7">
    <location>
        <begin position="6"/>
        <end position="434"/>
    </location>
</feature>
<dbReference type="InterPro" id="IPR036259">
    <property type="entry name" value="MFS_trans_sf"/>
</dbReference>
<dbReference type="PROSITE" id="PS50850">
    <property type="entry name" value="MFS"/>
    <property type="match status" value="1"/>
</dbReference>
<evidence type="ECO:0000256" key="6">
    <source>
        <dbReference type="SAM" id="Phobius"/>
    </source>
</evidence>
<dbReference type="InterPro" id="IPR011701">
    <property type="entry name" value="MFS"/>
</dbReference>
<keyword evidence="9" id="KW-1185">Reference proteome</keyword>
<keyword evidence="5 6" id="KW-0472">Membrane</keyword>
<dbReference type="Proteomes" id="UP000187209">
    <property type="component" value="Unassembled WGS sequence"/>
</dbReference>